<comment type="caution">
    <text evidence="1">The sequence shown here is derived from an EMBL/GenBank/DDBJ whole genome shotgun (WGS) entry which is preliminary data.</text>
</comment>
<organism evidence="1 2">
    <name type="scientific">Deinococcus soli</name>
    <name type="common">ex Cha et al. 2016</name>
    <dbReference type="NCBI Taxonomy" id="1309411"/>
    <lineage>
        <taxon>Bacteria</taxon>
        <taxon>Thermotogati</taxon>
        <taxon>Deinococcota</taxon>
        <taxon>Deinococci</taxon>
        <taxon>Deinococcales</taxon>
        <taxon>Deinococcaceae</taxon>
        <taxon>Deinococcus</taxon>
    </lineage>
</organism>
<protein>
    <submittedName>
        <fullName evidence="1">Uncharacterized protein</fullName>
    </submittedName>
</protein>
<accession>A0AAE4BN29</accession>
<reference evidence="1" key="1">
    <citation type="submission" date="2023-07" db="EMBL/GenBank/DDBJ databases">
        <title>Sorghum-associated microbial communities from plants grown in Nebraska, USA.</title>
        <authorList>
            <person name="Schachtman D."/>
        </authorList>
    </citation>
    <scope>NUCLEOTIDE SEQUENCE</scope>
    <source>
        <strain evidence="1">BE330</strain>
    </source>
</reference>
<evidence type="ECO:0000313" key="1">
    <source>
        <dbReference type="EMBL" id="MDR6218719.1"/>
    </source>
</evidence>
<dbReference type="AlphaFoldDB" id="A0AAE4BN29"/>
<sequence length="80" mass="8476">MPRITSVRPAAGFGLMLEVATSDASLHIGRRILSASWPAQQERNLLAVGVATDPYEGGLRLGLGPVMLTFTSTGPRWIAA</sequence>
<evidence type="ECO:0000313" key="2">
    <source>
        <dbReference type="Proteomes" id="UP001185331"/>
    </source>
</evidence>
<dbReference type="EMBL" id="JAVDQK010000005">
    <property type="protein sequence ID" value="MDR6218719.1"/>
    <property type="molecule type" value="Genomic_DNA"/>
</dbReference>
<dbReference type="RefSeq" id="WP_309853247.1">
    <property type="nucleotide sequence ID" value="NZ_JAVDQJ010000004.1"/>
</dbReference>
<name>A0AAE4BN29_9DEIO</name>
<proteinExistence type="predicted"/>
<dbReference type="Proteomes" id="UP001185331">
    <property type="component" value="Unassembled WGS sequence"/>
</dbReference>
<gene>
    <name evidence="1" type="ORF">J2Y00_002316</name>
</gene>